<gene>
    <name evidence="1" type="ORF">PHACADRAFT_261548</name>
</gene>
<sequence length="82" mass="9142">MKAILWAIISSLKSRFADPVRAKMRGLPLRVLRISLSYSHTQMSNPWTLFLGTPCDPSLIPRTCTTFVSATFTGSETNPSRL</sequence>
<dbReference type="InParanoid" id="K5W1B3"/>
<dbReference type="AlphaFoldDB" id="K5W1B3"/>
<organism evidence="1 2">
    <name type="scientific">Phanerochaete carnosa (strain HHB-10118-sp)</name>
    <name type="common">White-rot fungus</name>
    <name type="synonym">Peniophora carnosa</name>
    <dbReference type="NCBI Taxonomy" id="650164"/>
    <lineage>
        <taxon>Eukaryota</taxon>
        <taxon>Fungi</taxon>
        <taxon>Dikarya</taxon>
        <taxon>Basidiomycota</taxon>
        <taxon>Agaricomycotina</taxon>
        <taxon>Agaricomycetes</taxon>
        <taxon>Polyporales</taxon>
        <taxon>Phanerochaetaceae</taxon>
        <taxon>Phanerochaete</taxon>
    </lineage>
</organism>
<dbReference type="RefSeq" id="XP_007399209.1">
    <property type="nucleotide sequence ID" value="XM_007399147.1"/>
</dbReference>
<dbReference type="HOGENOM" id="CLU_2559036_0_0_1"/>
<dbReference type="GeneID" id="18918023"/>
<protein>
    <submittedName>
        <fullName evidence="1">Uncharacterized protein</fullName>
    </submittedName>
</protein>
<proteinExistence type="predicted"/>
<dbReference type="KEGG" id="pco:PHACADRAFT_261548"/>
<accession>K5W1B3</accession>
<name>K5W1B3_PHACS</name>
<dbReference type="Proteomes" id="UP000008370">
    <property type="component" value="Unassembled WGS sequence"/>
</dbReference>
<keyword evidence="2" id="KW-1185">Reference proteome</keyword>
<dbReference type="EMBL" id="JH930475">
    <property type="protein sequence ID" value="EKM52880.1"/>
    <property type="molecule type" value="Genomic_DNA"/>
</dbReference>
<evidence type="ECO:0000313" key="1">
    <source>
        <dbReference type="EMBL" id="EKM52880.1"/>
    </source>
</evidence>
<evidence type="ECO:0000313" key="2">
    <source>
        <dbReference type="Proteomes" id="UP000008370"/>
    </source>
</evidence>
<reference evidence="1 2" key="1">
    <citation type="journal article" date="2012" name="BMC Genomics">
        <title>Comparative genomics of the white-rot fungi, Phanerochaete carnosa and P. chrysosporium, to elucidate the genetic basis of the distinct wood types they colonize.</title>
        <authorList>
            <person name="Suzuki H."/>
            <person name="MacDonald J."/>
            <person name="Syed K."/>
            <person name="Salamov A."/>
            <person name="Hori C."/>
            <person name="Aerts A."/>
            <person name="Henrissat B."/>
            <person name="Wiebenga A."/>
            <person name="vanKuyk P.A."/>
            <person name="Barry K."/>
            <person name="Lindquist E."/>
            <person name="LaButti K."/>
            <person name="Lapidus A."/>
            <person name="Lucas S."/>
            <person name="Coutinho P."/>
            <person name="Gong Y."/>
            <person name="Samejima M."/>
            <person name="Mahadevan R."/>
            <person name="Abou-Zaid M."/>
            <person name="de Vries R.P."/>
            <person name="Igarashi K."/>
            <person name="Yadav J.S."/>
            <person name="Grigoriev I.V."/>
            <person name="Master E.R."/>
        </authorList>
    </citation>
    <scope>NUCLEOTIDE SEQUENCE [LARGE SCALE GENOMIC DNA]</scope>
    <source>
        <strain evidence="1 2">HHB-10118-sp</strain>
    </source>
</reference>